<dbReference type="Gene3D" id="3.90.550.10">
    <property type="entry name" value="Spore Coat Polysaccharide Biosynthesis Protein SpsA, Chain A"/>
    <property type="match status" value="1"/>
</dbReference>
<dbReference type="SUPFAM" id="SSF51161">
    <property type="entry name" value="Trimeric LpxA-like enzymes"/>
    <property type="match status" value="1"/>
</dbReference>
<evidence type="ECO:0000256" key="1">
    <source>
        <dbReference type="ARBA" id="ARBA00010443"/>
    </source>
</evidence>
<dbReference type="Pfam" id="PF00483">
    <property type="entry name" value="NTP_transferase"/>
    <property type="match status" value="1"/>
</dbReference>
<dbReference type="CDD" id="cd02508">
    <property type="entry name" value="ADP_Glucose_PP"/>
    <property type="match status" value="1"/>
</dbReference>
<dbReference type="SUPFAM" id="SSF53448">
    <property type="entry name" value="Nucleotide-diphospho-sugar transferases"/>
    <property type="match status" value="1"/>
</dbReference>
<accession>A0A2V2YXT4</accession>
<dbReference type="InterPro" id="IPR011832">
    <property type="entry name" value="GlgDAde_trans"/>
</dbReference>
<dbReference type="Gene3D" id="2.160.10.10">
    <property type="entry name" value="Hexapeptide repeat proteins"/>
    <property type="match status" value="1"/>
</dbReference>
<name>A0A2V2YXT4_9BACL</name>
<keyword evidence="6" id="KW-1185">Reference proteome</keyword>
<dbReference type="GO" id="GO:0008878">
    <property type="term" value="F:glucose-1-phosphate adenylyltransferase activity"/>
    <property type="evidence" value="ECO:0007669"/>
    <property type="project" value="InterPro"/>
</dbReference>
<dbReference type="AlphaFoldDB" id="A0A2V2YXT4"/>
<dbReference type="EMBL" id="QGTQ01000004">
    <property type="protein sequence ID" value="PWW05700.1"/>
    <property type="molecule type" value="Genomic_DNA"/>
</dbReference>
<dbReference type="GO" id="GO:0005978">
    <property type="term" value="P:glycogen biosynthetic process"/>
    <property type="evidence" value="ECO:0007669"/>
    <property type="project" value="UniProtKB-KW"/>
</dbReference>
<proteinExistence type="inferred from homology"/>
<keyword evidence="5" id="KW-0548">Nucleotidyltransferase</keyword>
<dbReference type="Pfam" id="PF24894">
    <property type="entry name" value="Hexapep_GlmU"/>
    <property type="match status" value="1"/>
</dbReference>
<dbReference type="InterPro" id="IPR011004">
    <property type="entry name" value="Trimer_LpxA-like_sf"/>
</dbReference>
<keyword evidence="2" id="KW-0320">Glycogen biosynthesis</keyword>
<dbReference type="InterPro" id="IPR056818">
    <property type="entry name" value="GlmU/GlgC-like_hexapep"/>
</dbReference>
<gene>
    <name evidence="5" type="ORF">DFQ01_104262</name>
</gene>
<dbReference type="InterPro" id="IPR005835">
    <property type="entry name" value="NTP_transferase_dom"/>
</dbReference>
<sequence>MMKNKVMGLINLIHEPDELEGLTANRCPATVPFGGRYRLIDFVLSNMVNSGISRVAVLAHTKYRSLMDHLGSGKHWDLHNRQSGLFILPPTSDDAQDLRRGDLYHMFQNRDYLTRSHHEYVVLARSHVICNIDLEPVVAFHEQQQADITVVCKKHSPSLPGKSRKVQLNSAGRVVAMQDHYGRLNTDLMSTEIYVMRRELLLELVESSLAQGQEHLVRHAIMTRLDQLNVYGYIYDGYLGMVNTLESYYYNSMQLLRADVWKELFFRPGPIYTKVKDEPPARYLEGAKVSGSIVANGCVIEGTVINSVIFRGVHVRKGAIIRNSIIMQNGVVGENSMLDYAILDKDVVIEQGRDIRGAAGSPFVAGKRKII</sequence>
<feature type="domain" description="Glucose-1-phosphate adenylyltransferase/Bifunctional protein GlmU-like C-terminal hexapeptide" evidence="4">
    <location>
        <begin position="287"/>
        <end position="355"/>
    </location>
</feature>
<dbReference type="InterPro" id="IPR029044">
    <property type="entry name" value="Nucleotide-diphossugar_trans"/>
</dbReference>
<dbReference type="PANTHER" id="PTHR43523:SF6">
    <property type="entry name" value="GLYCOGEN BIOSYNTHESIS PROTEIN GLGD"/>
    <property type="match status" value="1"/>
</dbReference>
<dbReference type="NCBIfam" id="TIGR02092">
    <property type="entry name" value="glgD"/>
    <property type="match status" value="1"/>
</dbReference>
<dbReference type="CDD" id="cd04651">
    <property type="entry name" value="LbH_G1P_AT_C"/>
    <property type="match status" value="1"/>
</dbReference>
<reference evidence="5 6" key="1">
    <citation type="submission" date="2018-05" db="EMBL/GenBank/DDBJ databases">
        <title>Genomic Encyclopedia of Type Strains, Phase III (KMG-III): the genomes of soil and plant-associated and newly described type strains.</title>
        <authorList>
            <person name="Whitman W."/>
        </authorList>
    </citation>
    <scope>NUCLEOTIDE SEQUENCE [LARGE SCALE GENOMIC DNA]</scope>
    <source>
        <strain evidence="5 6">CECT 5696</strain>
    </source>
</reference>
<dbReference type="PANTHER" id="PTHR43523">
    <property type="entry name" value="GLUCOSE-1-PHOSPHATE ADENYLYLTRANSFERASE-RELATED"/>
    <property type="match status" value="1"/>
</dbReference>
<protein>
    <submittedName>
        <fullName evidence="5">Glucose-1-phosphate adenylyltransferase</fullName>
    </submittedName>
</protein>
<comment type="caution">
    <text evidence="5">The sequence shown here is derived from an EMBL/GenBank/DDBJ whole genome shotgun (WGS) entry which is preliminary data.</text>
</comment>
<evidence type="ECO:0000259" key="4">
    <source>
        <dbReference type="Pfam" id="PF24894"/>
    </source>
</evidence>
<organism evidence="5 6">
    <name type="scientific">Paenibacillus cellulosilyticus</name>
    <dbReference type="NCBI Taxonomy" id="375489"/>
    <lineage>
        <taxon>Bacteria</taxon>
        <taxon>Bacillati</taxon>
        <taxon>Bacillota</taxon>
        <taxon>Bacilli</taxon>
        <taxon>Bacillales</taxon>
        <taxon>Paenibacillaceae</taxon>
        <taxon>Paenibacillus</taxon>
    </lineage>
</organism>
<feature type="domain" description="Nucleotidyl transferase" evidence="3">
    <location>
        <begin position="19"/>
        <end position="208"/>
    </location>
</feature>
<evidence type="ECO:0000313" key="5">
    <source>
        <dbReference type="EMBL" id="PWW05700.1"/>
    </source>
</evidence>
<comment type="similarity">
    <text evidence="1">Belongs to the bacterial/plant glucose-1-phosphate adenylyltransferase family.</text>
</comment>
<dbReference type="InterPro" id="IPR011831">
    <property type="entry name" value="ADP-Glc_PPase"/>
</dbReference>
<dbReference type="Proteomes" id="UP000246635">
    <property type="component" value="Unassembled WGS sequence"/>
</dbReference>
<evidence type="ECO:0000256" key="2">
    <source>
        <dbReference type="ARBA" id="ARBA00023056"/>
    </source>
</evidence>
<evidence type="ECO:0000259" key="3">
    <source>
        <dbReference type="Pfam" id="PF00483"/>
    </source>
</evidence>
<keyword evidence="5" id="KW-0808">Transferase</keyword>
<evidence type="ECO:0000313" key="6">
    <source>
        <dbReference type="Proteomes" id="UP000246635"/>
    </source>
</evidence>